<accession>A0A3P7NR85</accession>
<dbReference type="OrthoDB" id="6267470at2759"/>
<evidence type="ECO:0000313" key="2">
    <source>
        <dbReference type="Proteomes" id="UP000281553"/>
    </source>
</evidence>
<evidence type="ECO:0000313" key="1">
    <source>
        <dbReference type="EMBL" id="VDN39643.1"/>
    </source>
</evidence>
<proteinExistence type="predicted"/>
<protein>
    <submittedName>
        <fullName evidence="1">Uncharacterized protein</fullName>
    </submittedName>
</protein>
<dbReference type="EMBL" id="UYRU01096144">
    <property type="protein sequence ID" value="VDN39643.1"/>
    <property type="molecule type" value="Genomic_DNA"/>
</dbReference>
<dbReference type="Proteomes" id="UP000281553">
    <property type="component" value="Unassembled WGS sequence"/>
</dbReference>
<reference evidence="1 2" key="1">
    <citation type="submission" date="2018-11" db="EMBL/GenBank/DDBJ databases">
        <authorList>
            <consortium name="Pathogen Informatics"/>
        </authorList>
    </citation>
    <scope>NUCLEOTIDE SEQUENCE [LARGE SCALE GENOMIC DNA]</scope>
</reference>
<sequence length="106" mass="11718">MIEKQASKCRSILAADELGTLEATILDTSRRHCKLRDDQLSVKFEKISPPKQPFSDGGLIHNLSSHSLAPQQQAILSYDTKFSTRDARPEDFIASFKSALQKGEAG</sequence>
<keyword evidence="2" id="KW-1185">Reference proteome</keyword>
<organism evidence="1 2">
    <name type="scientific">Dibothriocephalus latus</name>
    <name type="common">Fish tapeworm</name>
    <name type="synonym">Diphyllobothrium latum</name>
    <dbReference type="NCBI Taxonomy" id="60516"/>
    <lineage>
        <taxon>Eukaryota</taxon>
        <taxon>Metazoa</taxon>
        <taxon>Spiralia</taxon>
        <taxon>Lophotrochozoa</taxon>
        <taxon>Platyhelminthes</taxon>
        <taxon>Cestoda</taxon>
        <taxon>Eucestoda</taxon>
        <taxon>Diphyllobothriidea</taxon>
        <taxon>Diphyllobothriidae</taxon>
        <taxon>Dibothriocephalus</taxon>
    </lineage>
</organism>
<dbReference type="AlphaFoldDB" id="A0A3P7NR85"/>
<gene>
    <name evidence="1" type="ORF">DILT_LOCUS17963</name>
</gene>
<name>A0A3P7NR85_DIBLA</name>